<feature type="domain" description="Lysidine-tRNA(Ile) synthetase C-terminal" evidence="9">
    <location>
        <begin position="378"/>
        <end position="450"/>
    </location>
</feature>
<evidence type="ECO:0000256" key="7">
    <source>
        <dbReference type="ARBA" id="ARBA00048539"/>
    </source>
</evidence>
<comment type="subcellular location">
    <subcellularLocation>
        <location evidence="1 8">Cytoplasm</location>
    </subcellularLocation>
</comment>
<dbReference type="GO" id="GO:0006400">
    <property type="term" value="P:tRNA modification"/>
    <property type="evidence" value="ECO:0007669"/>
    <property type="project" value="UniProtKB-UniRule"/>
</dbReference>
<dbReference type="PANTHER" id="PTHR43033">
    <property type="entry name" value="TRNA(ILE)-LYSIDINE SYNTHASE-RELATED"/>
    <property type="match status" value="1"/>
</dbReference>
<evidence type="ECO:0000256" key="8">
    <source>
        <dbReference type="HAMAP-Rule" id="MF_01161"/>
    </source>
</evidence>
<dbReference type="InterPro" id="IPR012795">
    <property type="entry name" value="tRNA_Ile_lys_synt_N"/>
</dbReference>
<keyword evidence="4 8" id="KW-0819">tRNA processing</keyword>
<dbReference type="Pfam" id="PF01171">
    <property type="entry name" value="ATP_bind_3"/>
    <property type="match status" value="1"/>
</dbReference>
<accession>A0A6N2QYL5</accession>
<comment type="similarity">
    <text evidence="8">Belongs to the tRNA(Ile)-lysidine synthase family.</text>
</comment>
<dbReference type="InterPro" id="IPR012796">
    <property type="entry name" value="Lysidine-tRNA-synth_C"/>
</dbReference>
<comment type="catalytic activity">
    <reaction evidence="7 8">
        <text>cytidine(34) in tRNA(Ile2) + L-lysine + ATP = lysidine(34) in tRNA(Ile2) + AMP + diphosphate + H(+)</text>
        <dbReference type="Rhea" id="RHEA:43744"/>
        <dbReference type="Rhea" id="RHEA-COMP:10625"/>
        <dbReference type="Rhea" id="RHEA-COMP:10670"/>
        <dbReference type="ChEBI" id="CHEBI:15378"/>
        <dbReference type="ChEBI" id="CHEBI:30616"/>
        <dbReference type="ChEBI" id="CHEBI:32551"/>
        <dbReference type="ChEBI" id="CHEBI:33019"/>
        <dbReference type="ChEBI" id="CHEBI:82748"/>
        <dbReference type="ChEBI" id="CHEBI:83665"/>
        <dbReference type="ChEBI" id="CHEBI:456215"/>
        <dbReference type="EC" id="6.3.4.19"/>
    </reaction>
</comment>
<dbReference type="SUPFAM" id="SSF82829">
    <property type="entry name" value="MesJ substrate recognition domain-like"/>
    <property type="match status" value="1"/>
</dbReference>
<reference evidence="10" key="1">
    <citation type="submission" date="2019-11" db="EMBL/GenBank/DDBJ databases">
        <authorList>
            <person name="Feng L."/>
        </authorList>
    </citation>
    <scope>NUCLEOTIDE SEQUENCE</scope>
    <source>
        <strain evidence="10">AundefinedLFYP135</strain>
    </source>
</reference>
<evidence type="ECO:0000256" key="5">
    <source>
        <dbReference type="ARBA" id="ARBA00022741"/>
    </source>
</evidence>
<name>A0A6N2QYL5_9FIRM</name>
<dbReference type="EC" id="6.3.4.19" evidence="8"/>
<protein>
    <recommendedName>
        <fullName evidence="8">tRNA(Ile)-lysidine synthase</fullName>
        <ecNumber evidence="8">6.3.4.19</ecNumber>
    </recommendedName>
    <alternativeName>
        <fullName evidence="8">tRNA(Ile)-2-lysyl-cytidine synthase</fullName>
    </alternativeName>
    <alternativeName>
        <fullName evidence="8">tRNA(Ile)-lysidine synthetase</fullName>
    </alternativeName>
</protein>
<evidence type="ECO:0000256" key="2">
    <source>
        <dbReference type="ARBA" id="ARBA00022490"/>
    </source>
</evidence>
<evidence type="ECO:0000313" key="10">
    <source>
        <dbReference type="EMBL" id="VYS73634.1"/>
    </source>
</evidence>
<proteinExistence type="inferred from homology"/>
<dbReference type="GO" id="GO:0005737">
    <property type="term" value="C:cytoplasm"/>
    <property type="evidence" value="ECO:0007669"/>
    <property type="project" value="UniProtKB-SubCell"/>
</dbReference>
<dbReference type="GO" id="GO:0005524">
    <property type="term" value="F:ATP binding"/>
    <property type="evidence" value="ECO:0007669"/>
    <property type="project" value="UniProtKB-UniRule"/>
</dbReference>
<keyword evidence="6 8" id="KW-0067">ATP-binding</keyword>
<feature type="binding site" evidence="8">
    <location>
        <begin position="26"/>
        <end position="31"/>
    </location>
    <ligand>
        <name>ATP</name>
        <dbReference type="ChEBI" id="CHEBI:30616"/>
    </ligand>
</feature>
<evidence type="ECO:0000256" key="6">
    <source>
        <dbReference type="ARBA" id="ARBA00022840"/>
    </source>
</evidence>
<dbReference type="SUPFAM" id="SSF56037">
    <property type="entry name" value="PheT/TilS domain"/>
    <property type="match status" value="1"/>
</dbReference>
<dbReference type="GO" id="GO:0032267">
    <property type="term" value="F:tRNA(Ile)-lysidine synthase activity"/>
    <property type="evidence" value="ECO:0007669"/>
    <property type="project" value="UniProtKB-EC"/>
</dbReference>
<dbReference type="SUPFAM" id="SSF52402">
    <property type="entry name" value="Adenine nucleotide alpha hydrolases-like"/>
    <property type="match status" value="1"/>
</dbReference>
<evidence type="ECO:0000256" key="1">
    <source>
        <dbReference type="ARBA" id="ARBA00004496"/>
    </source>
</evidence>
<dbReference type="NCBIfam" id="TIGR02433">
    <property type="entry name" value="lysidine_TilS_C"/>
    <property type="match status" value="1"/>
</dbReference>
<dbReference type="InterPro" id="IPR012094">
    <property type="entry name" value="tRNA_Ile_lys_synt"/>
</dbReference>
<comment type="domain">
    <text evidence="8">The N-terminal region contains the highly conserved SGGXDS motif, predicted to be a P-loop motif involved in ATP binding.</text>
</comment>
<evidence type="ECO:0000259" key="9">
    <source>
        <dbReference type="SMART" id="SM00977"/>
    </source>
</evidence>
<evidence type="ECO:0000256" key="3">
    <source>
        <dbReference type="ARBA" id="ARBA00022598"/>
    </source>
</evidence>
<dbReference type="PANTHER" id="PTHR43033:SF1">
    <property type="entry name" value="TRNA(ILE)-LYSIDINE SYNTHASE-RELATED"/>
    <property type="match status" value="1"/>
</dbReference>
<dbReference type="Gene3D" id="3.40.50.620">
    <property type="entry name" value="HUPs"/>
    <property type="match status" value="1"/>
</dbReference>
<dbReference type="InterPro" id="IPR014729">
    <property type="entry name" value="Rossmann-like_a/b/a_fold"/>
</dbReference>
<comment type="function">
    <text evidence="8">Ligates lysine onto the cytidine present at position 34 of the AUA codon-specific tRNA(Ile) that contains the anticodon CAU, in an ATP-dependent manner. Cytidine is converted to lysidine, thus changing the amino acid specificity of the tRNA from methionine to isoleucine.</text>
</comment>
<dbReference type="InterPro" id="IPR015262">
    <property type="entry name" value="tRNA_Ile_lys_synt_subst-bd"/>
</dbReference>
<dbReference type="InterPro" id="IPR011063">
    <property type="entry name" value="TilS/TtcA_N"/>
</dbReference>
<dbReference type="Pfam" id="PF11734">
    <property type="entry name" value="TilS_C"/>
    <property type="match status" value="1"/>
</dbReference>
<dbReference type="SMART" id="SM00977">
    <property type="entry name" value="TilS_C"/>
    <property type="match status" value="1"/>
</dbReference>
<sequence>MNHKAFDAIVKLDLIHQGDRVCAALSGGADSVALTHFLWKNREQLGITLTACHLNHCLREEESFRDQRFVEDFCRERSIPLTLRTVDIAALARKNGLSVEECGREERYRLFEELCAGEHSLVATAHTQSDNVETVVFHLCRGTGLKGLTGIPPKRGKIIRPLILATREEVEGYCQREGLPYVTDSSNLQDVYSRNRVRHRVLPELEAVHPGAKEAIARLSRTLALEEDFLEEEGRRCLDSIRLGEDCSRPGFLALHPAMQGRVLALLLKERGLEVTAQRLTQLMGRAEAGEGQVSLPGGWIFAASPTTLAFLEESAQQSGESIPLPREGLPDFSIQSASGKQLSFWELQDCEQIKNFIQKKDSRLKNILDYDKIYNTVLIRHRLPGDAIQLVGRGCQKSLKKLFNEEKIPPWKRPGLWVLADPEGPIWVEGFGAAQRVAATGETRQGLEIKEGEDNE</sequence>
<dbReference type="AlphaFoldDB" id="A0A6N2QYL5"/>
<evidence type="ECO:0000256" key="4">
    <source>
        <dbReference type="ARBA" id="ARBA00022694"/>
    </source>
</evidence>
<dbReference type="EMBL" id="CACRSL010000003">
    <property type="protein sequence ID" value="VYS73634.1"/>
    <property type="molecule type" value="Genomic_DNA"/>
</dbReference>
<keyword evidence="2 8" id="KW-0963">Cytoplasm</keyword>
<dbReference type="HAMAP" id="MF_01161">
    <property type="entry name" value="tRNA_Ile_lys_synt"/>
    <property type="match status" value="1"/>
</dbReference>
<dbReference type="Gene3D" id="1.20.59.20">
    <property type="match status" value="1"/>
</dbReference>
<keyword evidence="5 8" id="KW-0547">Nucleotide-binding</keyword>
<dbReference type="Pfam" id="PF09179">
    <property type="entry name" value="TilS"/>
    <property type="match status" value="1"/>
</dbReference>
<organism evidence="10">
    <name type="scientific">uncultured Anaerotruncus sp</name>
    <dbReference type="NCBI Taxonomy" id="905011"/>
    <lineage>
        <taxon>Bacteria</taxon>
        <taxon>Bacillati</taxon>
        <taxon>Bacillota</taxon>
        <taxon>Clostridia</taxon>
        <taxon>Eubacteriales</taxon>
        <taxon>Oscillospiraceae</taxon>
        <taxon>Anaerotruncus</taxon>
        <taxon>environmental samples</taxon>
    </lineage>
</organism>
<dbReference type="CDD" id="cd01992">
    <property type="entry name" value="TilS_N"/>
    <property type="match status" value="1"/>
</dbReference>
<keyword evidence="3 8" id="KW-0436">Ligase</keyword>
<gene>
    <name evidence="8 10" type="primary">tilS</name>
    <name evidence="10" type="ORF">AULFYP135_00095</name>
</gene>
<dbReference type="NCBIfam" id="TIGR02432">
    <property type="entry name" value="lysidine_TilS_N"/>
    <property type="match status" value="1"/>
</dbReference>